<dbReference type="PANTHER" id="PTHR11474">
    <property type="entry name" value="TYROSINASE FAMILY MEMBER"/>
    <property type="match status" value="1"/>
</dbReference>
<dbReference type="SUPFAM" id="SSF48056">
    <property type="entry name" value="Di-copper centre-containing domain"/>
    <property type="match status" value="1"/>
</dbReference>
<dbReference type="EMBL" id="JAUJDW010000010">
    <property type="protein sequence ID" value="KAK0660672.1"/>
    <property type="molecule type" value="Genomic_DNA"/>
</dbReference>
<evidence type="ECO:0000313" key="4">
    <source>
        <dbReference type="EMBL" id="KAK0660672.1"/>
    </source>
</evidence>
<evidence type="ECO:0000259" key="3">
    <source>
        <dbReference type="PROSITE" id="PS00497"/>
    </source>
</evidence>
<evidence type="ECO:0000256" key="2">
    <source>
        <dbReference type="ARBA" id="ARBA00023008"/>
    </source>
</evidence>
<dbReference type="InterPro" id="IPR008922">
    <property type="entry name" value="Di-copper_centre_dom_sf"/>
</dbReference>
<proteinExistence type="predicted"/>
<dbReference type="PRINTS" id="PR00092">
    <property type="entry name" value="TYROSINASE"/>
</dbReference>
<dbReference type="InterPro" id="IPR002227">
    <property type="entry name" value="Tyrosinase_Cu-bd"/>
</dbReference>
<accession>A0AA39YZL0</accession>
<keyword evidence="5" id="KW-1185">Reference proteome</keyword>
<comment type="caution">
    <text evidence="4">The sequence shown here is derived from an EMBL/GenBank/DDBJ whole genome shotgun (WGS) entry which is preliminary data.</text>
</comment>
<sequence>MVFLCPSNTENLLGLNTLSVFFSPAGVLALAPTTDAAPYGSNAAVACERPIVRKEWRTLRNDEKLEYLAAVQCFLTKPPITPKAAAPGVGSRFEDLVATHINQGHFLAWHRWFTAIYERGLRNECGYTGAQPYWDWTLDVASETDFLASPVFDPILGFGGNGLLIPLNTSDPLSVPGRTGGGCIQDGPFANLTVHLGPLSDLSGNPRCLARDFSPYFAGRYLGMNQTQVTLSQPDFGWFDRVVEGGPSFDASGVHGGGHYGVGGTYGQMGDLYASPSDVSFLRDARVDKRLRTMLPIFYMHHCNLDRVWWSWQAMDLEARLTDISGPIYLMDYDNAQGGNVTLDFPLSVGVNAENVTVGDVMDIRGGVLCYEYDQLYSS</sequence>
<gene>
    <name evidence="4" type="primary">orsC_1</name>
    <name evidence="4" type="ORF">DIS24_g3124</name>
</gene>
<protein>
    <submittedName>
        <fullName evidence="4">Tyrosinase-like protein orsC</fullName>
    </submittedName>
</protein>
<dbReference type="AlphaFoldDB" id="A0AA39YZL0"/>
<dbReference type="InterPro" id="IPR050316">
    <property type="entry name" value="Tyrosinase/Hemocyanin"/>
</dbReference>
<keyword evidence="1" id="KW-0479">Metal-binding</keyword>
<feature type="domain" description="Tyrosinase copper-binding" evidence="3">
    <location>
        <begin position="100"/>
        <end position="118"/>
    </location>
</feature>
<dbReference type="GO" id="GO:0016491">
    <property type="term" value="F:oxidoreductase activity"/>
    <property type="evidence" value="ECO:0007669"/>
    <property type="project" value="InterPro"/>
</dbReference>
<dbReference type="Pfam" id="PF00264">
    <property type="entry name" value="Tyrosinase"/>
    <property type="match status" value="2"/>
</dbReference>
<name>A0AA39YZL0_9PEZI</name>
<reference evidence="4" key="1">
    <citation type="submission" date="2023-06" db="EMBL/GenBank/DDBJ databases">
        <title>Multi-omics analyses reveal the molecular pathogenesis toolkit of Lasiodiplodia hormozganensis, a cross-kingdom pathogen.</title>
        <authorList>
            <person name="Felix C."/>
            <person name="Meneses R."/>
            <person name="Goncalves M.F.M."/>
            <person name="Tilleman L."/>
            <person name="Duarte A.S."/>
            <person name="Jorrin-Novo J.V."/>
            <person name="Van De Peer Y."/>
            <person name="Deforce D."/>
            <person name="Van Nieuwerburgh F."/>
            <person name="Esteves A.C."/>
            <person name="Alves A."/>
        </authorList>
    </citation>
    <scope>NUCLEOTIDE SEQUENCE</scope>
    <source>
        <strain evidence="4">CBS 339.90</strain>
    </source>
</reference>
<organism evidence="4 5">
    <name type="scientific">Lasiodiplodia hormozganensis</name>
    <dbReference type="NCBI Taxonomy" id="869390"/>
    <lineage>
        <taxon>Eukaryota</taxon>
        <taxon>Fungi</taxon>
        <taxon>Dikarya</taxon>
        <taxon>Ascomycota</taxon>
        <taxon>Pezizomycotina</taxon>
        <taxon>Dothideomycetes</taxon>
        <taxon>Dothideomycetes incertae sedis</taxon>
        <taxon>Botryosphaeriales</taxon>
        <taxon>Botryosphaeriaceae</taxon>
        <taxon>Lasiodiplodia</taxon>
    </lineage>
</organism>
<dbReference type="PANTHER" id="PTHR11474:SF126">
    <property type="entry name" value="TYROSINASE-LIKE PROTEIN TYR-1-RELATED"/>
    <property type="match status" value="1"/>
</dbReference>
<keyword evidence="2" id="KW-0186">Copper</keyword>
<dbReference type="Gene3D" id="1.10.1280.10">
    <property type="entry name" value="Di-copper center containing domain from catechol oxidase"/>
    <property type="match status" value="1"/>
</dbReference>
<dbReference type="Proteomes" id="UP001175001">
    <property type="component" value="Unassembled WGS sequence"/>
</dbReference>
<dbReference type="GO" id="GO:0046872">
    <property type="term" value="F:metal ion binding"/>
    <property type="evidence" value="ECO:0007669"/>
    <property type="project" value="UniProtKB-KW"/>
</dbReference>
<dbReference type="PROSITE" id="PS00497">
    <property type="entry name" value="TYROSINASE_1"/>
    <property type="match status" value="1"/>
</dbReference>
<evidence type="ECO:0000313" key="5">
    <source>
        <dbReference type="Proteomes" id="UP001175001"/>
    </source>
</evidence>
<evidence type="ECO:0000256" key="1">
    <source>
        <dbReference type="ARBA" id="ARBA00022723"/>
    </source>
</evidence>